<reference evidence="1 2" key="1">
    <citation type="submission" date="2024-09" db="EMBL/GenBank/DDBJ databases">
        <authorList>
            <person name="Sun Q."/>
            <person name="Mori K."/>
        </authorList>
    </citation>
    <scope>NUCLEOTIDE SEQUENCE [LARGE SCALE GENOMIC DNA]</scope>
    <source>
        <strain evidence="1 2">JCM 3307</strain>
    </source>
</reference>
<sequence length="153" mass="16200">MRRLALLLIGLGVGLFAGSQLSASRAQATALWTGVAATVVGLVMLAAAPSDPYEEPAEGDERRPALSGLGTRVEGVLKLAEQQAADHLREAERDAKKVRARVEAGLWAVLREGDDGQRYEVARLESRSDADSVVAALEARGHLQRYTVAPAGS</sequence>
<evidence type="ECO:0000313" key="2">
    <source>
        <dbReference type="Proteomes" id="UP001589608"/>
    </source>
</evidence>
<gene>
    <name evidence="1" type="ORF">ACFFTR_03980</name>
</gene>
<proteinExistence type="predicted"/>
<dbReference type="RefSeq" id="WP_223101904.1">
    <property type="nucleotide sequence ID" value="NZ_CP061913.1"/>
</dbReference>
<accession>A0ABV5M0A6</accession>
<keyword evidence="2" id="KW-1185">Reference proteome</keyword>
<evidence type="ECO:0000313" key="1">
    <source>
        <dbReference type="EMBL" id="MFB9442245.1"/>
    </source>
</evidence>
<comment type="caution">
    <text evidence="1">The sequence shown here is derived from an EMBL/GenBank/DDBJ whole genome shotgun (WGS) entry which is preliminary data.</text>
</comment>
<dbReference type="Proteomes" id="UP001589608">
    <property type="component" value="Unassembled WGS sequence"/>
</dbReference>
<evidence type="ECO:0008006" key="3">
    <source>
        <dbReference type="Google" id="ProtNLM"/>
    </source>
</evidence>
<protein>
    <recommendedName>
        <fullName evidence="3">SPOR domain-containing protein</fullName>
    </recommendedName>
</protein>
<dbReference type="EMBL" id="JBHMCA010000013">
    <property type="protein sequence ID" value="MFB9442245.1"/>
    <property type="molecule type" value="Genomic_DNA"/>
</dbReference>
<organism evidence="1 2">
    <name type="scientific">Dactylosporangium vinaceum</name>
    <dbReference type="NCBI Taxonomy" id="53362"/>
    <lineage>
        <taxon>Bacteria</taxon>
        <taxon>Bacillati</taxon>
        <taxon>Actinomycetota</taxon>
        <taxon>Actinomycetes</taxon>
        <taxon>Micromonosporales</taxon>
        <taxon>Micromonosporaceae</taxon>
        <taxon>Dactylosporangium</taxon>
    </lineage>
</organism>
<name>A0ABV5M0A6_9ACTN</name>